<evidence type="ECO:0000256" key="2">
    <source>
        <dbReference type="ARBA" id="ARBA00023015"/>
    </source>
</evidence>
<keyword evidence="4" id="KW-0804">Transcription</keyword>
<keyword evidence="3" id="KW-0238">DNA-binding</keyword>
<dbReference type="InterPro" id="IPR000847">
    <property type="entry name" value="LysR_HTH_N"/>
</dbReference>
<dbReference type="Gene3D" id="3.40.190.10">
    <property type="entry name" value="Periplasmic binding protein-like II"/>
    <property type="match status" value="2"/>
</dbReference>
<dbReference type="Proteomes" id="UP001596512">
    <property type="component" value="Unassembled WGS sequence"/>
</dbReference>
<dbReference type="Pfam" id="PF03466">
    <property type="entry name" value="LysR_substrate"/>
    <property type="match status" value="1"/>
</dbReference>
<organism evidence="6 7">
    <name type="scientific">Actinokineospora soli</name>
    <dbReference type="NCBI Taxonomy" id="1048753"/>
    <lineage>
        <taxon>Bacteria</taxon>
        <taxon>Bacillati</taxon>
        <taxon>Actinomycetota</taxon>
        <taxon>Actinomycetes</taxon>
        <taxon>Pseudonocardiales</taxon>
        <taxon>Pseudonocardiaceae</taxon>
        <taxon>Actinokineospora</taxon>
    </lineage>
</organism>
<gene>
    <name evidence="6" type="ORF">ACFQV2_18250</name>
</gene>
<dbReference type="PRINTS" id="PR00039">
    <property type="entry name" value="HTHLYSR"/>
</dbReference>
<dbReference type="PANTHER" id="PTHR30126">
    <property type="entry name" value="HTH-TYPE TRANSCRIPTIONAL REGULATOR"/>
    <property type="match status" value="1"/>
</dbReference>
<evidence type="ECO:0000313" key="6">
    <source>
        <dbReference type="EMBL" id="MFC7615162.1"/>
    </source>
</evidence>
<keyword evidence="2" id="KW-0805">Transcription regulation</keyword>
<dbReference type="PROSITE" id="PS50931">
    <property type="entry name" value="HTH_LYSR"/>
    <property type="match status" value="1"/>
</dbReference>
<evidence type="ECO:0000256" key="1">
    <source>
        <dbReference type="ARBA" id="ARBA00009437"/>
    </source>
</evidence>
<dbReference type="InterPro" id="IPR005119">
    <property type="entry name" value="LysR_subst-bd"/>
</dbReference>
<dbReference type="Gene3D" id="1.10.10.10">
    <property type="entry name" value="Winged helix-like DNA-binding domain superfamily/Winged helix DNA-binding domain"/>
    <property type="match status" value="1"/>
</dbReference>
<proteinExistence type="inferred from homology"/>
<protein>
    <submittedName>
        <fullName evidence="6">LysR substrate-binding domain-containing protein</fullName>
    </submittedName>
</protein>
<evidence type="ECO:0000256" key="4">
    <source>
        <dbReference type="ARBA" id="ARBA00023163"/>
    </source>
</evidence>
<reference evidence="7" key="1">
    <citation type="journal article" date="2019" name="Int. J. Syst. Evol. Microbiol.">
        <title>The Global Catalogue of Microorganisms (GCM) 10K type strain sequencing project: providing services to taxonomists for standard genome sequencing and annotation.</title>
        <authorList>
            <consortium name="The Broad Institute Genomics Platform"/>
            <consortium name="The Broad Institute Genome Sequencing Center for Infectious Disease"/>
            <person name="Wu L."/>
            <person name="Ma J."/>
        </authorList>
    </citation>
    <scope>NUCLEOTIDE SEQUENCE [LARGE SCALE GENOMIC DNA]</scope>
    <source>
        <strain evidence="7">JCM 17695</strain>
    </source>
</reference>
<evidence type="ECO:0000313" key="7">
    <source>
        <dbReference type="Proteomes" id="UP001596512"/>
    </source>
</evidence>
<keyword evidence="7" id="KW-1185">Reference proteome</keyword>
<name>A0ABW2TN12_9PSEU</name>
<dbReference type="SUPFAM" id="SSF46785">
    <property type="entry name" value="Winged helix' DNA-binding domain"/>
    <property type="match status" value="1"/>
</dbReference>
<feature type="domain" description="HTH lysR-type" evidence="5">
    <location>
        <begin position="4"/>
        <end position="61"/>
    </location>
</feature>
<dbReference type="PANTHER" id="PTHR30126:SF39">
    <property type="entry name" value="HTH-TYPE TRANSCRIPTIONAL REGULATOR CYSL"/>
    <property type="match status" value="1"/>
</dbReference>
<comment type="similarity">
    <text evidence="1">Belongs to the LysR transcriptional regulatory family.</text>
</comment>
<dbReference type="InterPro" id="IPR036390">
    <property type="entry name" value="WH_DNA-bd_sf"/>
</dbReference>
<evidence type="ECO:0000256" key="3">
    <source>
        <dbReference type="ARBA" id="ARBA00023125"/>
    </source>
</evidence>
<dbReference type="InterPro" id="IPR036388">
    <property type="entry name" value="WH-like_DNA-bd_sf"/>
</dbReference>
<comment type="caution">
    <text evidence="6">The sequence shown here is derived from an EMBL/GenBank/DDBJ whole genome shotgun (WGS) entry which is preliminary data.</text>
</comment>
<sequence>METLNFHRLWIFLQVIECGGFSAAAAKLYMSQPSVSTQVRQLETALGAPLVDRSGGAATPTAEGEVLAEYARRLFLLADEAVTAVRQVQGLGRGKLHIGGTSTVGTYLLPGLLAQFHRDHPDIDCGLFVGNAEQVTERLLEGGIALAVLAGEPASASLQHEAILTDRPIVVTPPDHRLVGAAVTPADLAGEHFIRREKGSSTRRMQDAALVAWGLASVSTIEMWGTETVKQAVQSGLGVSLLSEHTVARELADGRLAALAVDPAPATRTVVAARRKDRLLAPAENAFLVILRDLGRWPG</sequence>
<dbReference type="Pfam" id="PF00126">
    <property type="entry name" value="HTH_1"/>
    <property type="match status" value="1"/>
</dbReference>
<accession>A0ABW2TN12</accession>
<dbReference type="EMBL" id="JBHTEY010000004">
    <property type="protein sequence ID" value="MFC7615162.1"/>
    <property type="molecule type" value="Genomic_DNA"/>
</dbReference>
<evidence type="ECO:0000259" key="5">
    <source>
        <dbReference type="PROSITE" id="PS50931"/>
    </source>
</evidence>
<dbReference type="SUPFAM" id="SSF53850">
    <property type="entry name" value="Periplasmic binding protein-like II"/>
    <property type="match status" value="1"/>
</dbReference>